<sequence length="365" mass="43080">MEKKRILIVSKSFYPMNSPRSLRTTELVKELANEGHDITVITPKNNIAHSIFEKEYNVHIKDLGQSQWKPVAVKGGEVEVKVRRVFKRLSDLLFQYPNSEFIFSVKKALEQERGYDLLISIAAPHTVHWGVAWAWKEQDPIAKIWVADCGDPFMGLKNDTFKKPFYFKYIEKWFMRKTHFVAVPIEEALSAYYPEFRHKIKIIPQGFSFPNIAEYKENKIVTFIYSGSVGPYMHYAVHFFNFLKGINRDFKFIIYTKEKDIYQKELSGIKDKIEVRGYVPREELLLELAKADFLVHYPYKDNTQQSLKLIDYFYSQRPIISYEGEKDNVKLSNFFNKNYEQRLEPKNIDIYKIKNVCKSFLELAP</sequence>
<protein>
    <submittedName>
        <fullName evidence="1">Glycosyltransferase</fullName>
        <ecNumber evidence="1">2.4.-.-</ecNumber>
    </submittedName>
</protein>
<organism evidence="1 2">
    <name type="scientific">Pontibacter aydingkolensis</name>
    <dbReference type="NCBI Taxonomy" id="1911536"/>
    <lineage>
        <taxon>Bacteria</taxon>
        <taxon>Pseudomonadati</taxon>
        <taxon>Bacteroidota</taxon>
        <taxon>Cytophagia</taxon>
        <taxon>Cytophagales</taxon>
        <taxon>Hymenobacteraceae</taxon>
        <taxon>Pontibacter</taxon>
    </lineage>
</organism>
<dbReference type="EC" id="2.4.-.-" evidence="1"/>
<evidence type="ECO:0000313" key="1">
    <source>
        <dbReference type="EMBL" id="MBW7467673.1"/>
    </source>
</evidence>
<reference evidence="1 2" key="1">
    <citation type="journal article" date="2016" name="Int. J. Syst. Evol. Microbiol.">
        <title>Pontibacter aydingkolensis sp. nov., isolated from soil of a salt lake.</title>
        <authorList>
            <person name="Osman G."/>
            <person name="Zhang T."/>
            <person name="Lou K."/>
            <person name="Gao Y."/>
            <person name="Chang W."/>
            <person name="Lin Q."/>
            <person name="Yang H.M."/>
            <person name="Huo X.D."/>
            <person name="Wang N."/>
        </authorList>
    </citation>
    <scope>NUCLEOTIDE SEQUENCE [LARGE SCALE GENOMIC DNA]</scope>
    <source>
        <strain evidence="1 2">KACC 19255</strain>
    </source>
</reference>
<dbReference type="RefSeq" id="WP_219877551.1">
    <property type="nucleotide sequence ID" value="NZ_JAHYXK010000008.1"/>
</dbReference>
<keyword evidence="1" id="KW-0808">Transferase</keyword>
<accession>A0ABS7CUY6</accession>
<dbReference type="SUPFAM" id="SSF53756">
    <property type="entry name" value="UDP-Glycosyltransferase/glycogen phosphorylase"/>
    <property type="match status" value="1"/>
</dbReference>
<dbReference type="GO" id="GO:0016757">
    <property type="term" value="F:glycosyltransferase activity"/>
    <property type="evidence" value="ECO:0007669"/>
    <property type="project" value="UniProtKB-KW"/>
</dbReference>
<evidence type="ECO:0000313" key="2">
    <source>
        <dbReference type="Proteomes" id="UP000813018"/>
    </source>
</evidence>
<name>A0ABS7CUY6_9BACT</name>
<dbReference type="EMBL" id="JAHYXK010000008">
    <property type="protein sequence ID" value="MBW7467673.1"/>
    <property type="molecule type" value="Genomic_DNA"/>
</dbReference>
<dbReference type="Proteomes" id="UP000813018">
    <property type="component" value="Unassembled WGS sequence"/>
</dbReference>
<keyword evidence="2" id="KW-1185">Reference proteome</keyword>
<gene>
    <name evidence="1" type="ORF">K0O23_11395</name>
</gene>
<keyword evidence="1" id="KW-0328">Glycosyltransferase</keyword>
<dbReference type="Gene3D" id="3.40.50.2000">
    <property type="entry name" value="Glycogen Phosphorylase B"/>
    <property type="match status" value="2"/>
</dbReference>
<comment type="caution">
    <text evidence="1">The sequence shown here is derived from an EMBL/GenBank/DDBJ whole genome shotgun (WGS) entry which is preliminary data.</text>
</comment>
<proteinExistence type="predicted"/>